<dbReference type="InterPro" id="IPR013780">
    <property type="entry name" value="Glyco_hydro_b"/>
</dbReference>
<evidence type="ECO:0000256" key="2">
    <source>
        <dbReference type="ARBA" id="ARBA00022729"/>
    </source>
</evidence>
<dbReference type="EMBL" id="PGTZ01000007">
    <property type="protein sequence ID" value="PJI93894.1"/>
    <property type="molecule type" value="Genomic_DNA"/>
</dbReference>
<keyword evidence="9" id="KW-1185">Reference proteome</keyword>
<evidence type="ECO:0000313" key="9">
    <source>
        <dbReference type="Proteomes" id="UP000231586"/>
    </source>
</evidence>
<comment type="caution">
    <text evidence="8">The sequence shown here is derived from an EMBL/GenBank/DDBJ whole genome shotgun (WGS) entry which is preliminary data.</text>
</comment>
<dbReference type="Pfam" id="PF02055">
    <property type="entry name" value="Glyco_hydro_30"/>
    <property type="match status" value="1"/>
</dbReference>
<feature type="domain" description="Glycosyl hydrolase family 30 beta sandwich" evidence="7">
    <location>
        <begin position="411"/>
        <end position="471"/>
    </location>
</feature>
<dbReference type="AlphaFoldDB" id="A0A2M8WSN1"/>
<comment type="similarity">
    <text evidence="1 4">Belongs to the glycosyl hydrolase 30 family.</text>
</comment>
<gene>
    <name evidence="8" type="ORF">CLV34_1374</name>
</gene>
<sequence length="475" mass="49498">MARRSRSFLACCVVAAVTLGAAAGSAVPTGPVRLEVWRTTGDRSELFHRSADVAWHASAAAPQGMVVEVDPTRVYQPVDGFGGAMTGSSAWVLDHDLSASARDALLTSFYGASSGLGMTMVRVPLGPSDFSPAGPGTYDDTRGSLADFSLGTDLTTTVPLLRRAAQLSPSLKVVGSPWSAPAWMKTSGSVAGGTLAGSSYAVYAQYLVKAAQAWAAQGLPLYAMTVQNEPLLDTPAYPSMTLTPGQEAAFVGYSLGPRMAAAGLGTKIVVFDHNWDTPSYPLAVLADPAARRYAAGTAFHCYGGSPARQTVVHDAYPALPVWTTECSGGTWGAGFAGDLVWASANTFVGSLRAWSRGVLWFNLALDTSGGPTSGGCSGCRGLVTVDPATGTWTKNPEYYVMAHFARFVRPGAHRVASSTASGQVDTVAFVNTDGSTVLELVNEGGAPRAVTVRYRGRDAVVTLPARSLVTLRWAG</sequence>
<dbReference type="PANTHER" id="PTHR11069">
    <property type="entry name" value="GLUCOSYLCERAMIDASE"/>
    <property type="match status" value="1"/>
</dbReference>
<dbReference type="InterPro" id="IPR033453">
    <property type="entry name" value="Glyco_hydro_30_TIM-barrel"/>
</dbReference>
<keyword evidence="4" id="KW-0326">Glycosidase</keyword>
<dbReference type="InterPro" id="IPR017853">
    <property type="entry name" value="GH"/>
</dbReference>
<dbReference type="GO" id="GO:0006680">
    <property type="term" value="P:glucosylceramide catabolic process"/>
    <property type="evidence" value="ECO:0007669"/>
    <property type="project" value="TreeGrafter"/>
</dbReference>
<evidence type="ECO:0000259" key="7">
    <source>
        <dbReference type="Pfam" id="PF17189"/>
    </source>
</evidence>
<proteinExistence type="inferred from homology"/>
<evidence type="ECO:0000256" key="1">
    <source>
        <dbReference type="ARBA" id="ARBA00005382"/>
    </source>
</evidence>
<dbReference type="SUPFAM" id="SSF51445">
    <property type="entry name" value="(Trans)glycosidases"/>
    <property type="match status" value="1"/>
</dbReference>
<dbReference type="RefSeq" id="WP_170044611.1">
    <property type="nucleotide sequence ID" value="NZ_PGTZ01000007.1"/>
</dbReference>
<feature type="signal peptide" evidence="5">
    <location>
        <begin position="1"/>
        <end position="23"/>
    </location>
</feature>
<evidence type="ECO:0000256" key="5">
    <source>
        <dbReference type="SAM" id="SignalP"/>
    </source>
</evidence>
<dbReference type="Gene3D" id="3.20.20.80">
    <property type="entry name" value="Glycosidases"/>
    <property type="match status" value="1"/>
</dbReference>
<dbReference type="Proteomes" id="UP000231586">
    <property type="component" value="Unassembled WGS sequence"/>
</dbReference>
<evidence type="ECO:0000256" key="4">
    <source>
        <dbReference type="RuleBase" id="RU361188"/>
    </source>
</evidence>
<name>A0A2M8WSN1_9MICO</name>
<dbReference type="InterPro" id="IPR033452">
    <property type="entry name" value="GH30_C"/>
</dbReference>
<keyword evidence="2 5" id="KW-0732">Signal</keyword>
<reference evidence="8 9" key="1">
    <citation type="submission" date="2017-11" db="EMBL/GenBank/DDBJ databases">
        <title>Genomic Encyclopedia of Archaeal and Bacterial Type Strains, Phase II (KMG-II): From Individual Species to Whole Genera.</title>
        <authorList>
            <person name="Goeker M."/>
        </authorList>
    </citation>
    <scope>NUCLEOTIDE SEQUENCE [LARGE SCALE GENOMIC DNA]</scope>
    <source>
        <strain evidence="8 9">DSM 22413</strain>
    </source>
</reference>
<dbReference type="GO" id="GO:0016020">
    <property type="term" value="C:membrane"/>
    <property type="evidence" value="ECO:0007669"/>
    <property type="project" value="GOC"/>
</dbReference>
<dbReference type="InterPro" id="IPR001139">
    <property type="entry name" value="Glyco_hydro_30"/>
</dbReference>
<keyword evidence="3 4" id="KW-0378">Hydrolase</keyword>
<dbReference type="GO" id="GO:0004348">
    <property type="term" value="F:glucosylceramidase activity"/>
    <property type="evidence" value="ECO:0007669"/>
    <property type="project" value="InterPro"/>
</dbReference>
<dbReference type="Pfam" id="PF17189">
    <property type="entry name" value="Glyco_hydro_30C"/>
    <property type="match status" value="1"/>
</dbReference>
<dbReference type="PANTHER" id="PTHR11069:SF23">
    <property type="entry name" value="LYSOSOMAL ACID GLUCOSYLCERAMIDASE"/>
    <property type="match status" value="1"/>
</dbReference>
<feature type="domain" description="Glycosyl hydrolase family 30 TIM-barrel" evidence="6">
    <location>
        <begin position="78"/>
        <end position="408"/>
    </location>
</feature>
<evidence type="ECO:0000313" key="8">
    <source>
        <dbReference type="EMBL" id="PJI93894.1"/>
    </source>
</evidence>
<feature type="chain" id="PRO_5039102706" evidence="5">
    <location>
        <begin position="24"/>
        <end position="475"/>
    </location>
</feature>
<evidence type="ECO:0000259" key="6">
    <source>
        <dbReference type="Pfam" id="PF02055"/>
    </source>
</evidence>
<evidence type="ECO:0000256" key="3">
    <source>
        <dbReference type="ARBA" id="ARBA00022801"/>
    </source>
</evidence>
<protein>
    <submittedName>
        <fullName evidence="8">Glucosylceramidase</fullName>
    </submittedName>
</protein>
<accession>A0A2M8WSN1</accession>
<dbReference type="Gene3D" id="2.60.40.1180">
    <property type="entry name" value="Golgi alpha-mannosidase II"/>
    <property type="match status" value="1"/>
</dbReference>
<organism evidence="8 9">
    <name type="scientific">Luteimicrobium subarcticum</name>
    <dbReference type="NCBI Taxonomy" id="620910"/>
    <lineage>
        <taxon>Bacteria</taxon>
        <taxon>Bacillati</taxon>
        <taxon>Actinomycetota</taxon>
        <taxon>Actinomycetes</taxon>
        <taxon>Micrococcales</taxon>
        <taxon>Luteimicrobium</taxon>
    </lineage>
</organism>